<reference evidence="7" key="1">
    <citation type="submission" date="2021-02" db="EMBL/GenBank/DDBJ databases">
        <title>Fulvivirga sp. S481 isolated from sea water.</title>
        <authorList>
            <person name="Bae S.S."/>
            <person name="Baek K."/>
        </authorList>
    </citation>
    <scope>NUCLEOTIDE SEQUENCE</scope>
    <source>
        <strain evidence="7">S481</strain>
    </source>
</reference>
<dbReference type="KEGG" id="fuv:JR347_11960"/>
<feature type="transmembrane region" description="Helical" evidence="6">
    <location>
        <begin position="110"/>
        <end position="130"/>
    </location>
</feature>
<feature type="transmembrane region" description="Helical" evidence="6">
    <location>
        <begin position="136"/>
        <end position="155"/>
    </location>
</feature>
<keyword evidence="5 6" id="KW-0472">Membrane</keyword>
<accession>A0A974WF55</accession>
<dbReference type="InterPro" id="IPR051679">
    <property type="entry name" value="DASS-Related_Transporters"/>
</dbReference>
<proteinExistence type="predicted"/>
<name>A0A974WF55_9BACT</name>
<feature type="transmembrane region" description="Helical" evidence="6">
    <location>
        <begin position="410"/>
        <end position="429"/>
    </location>
</feature>
<dbReference type="PANTHER" id="PTHR43652">
    <property type="entry name" value="BASIC AMINO ACID ANTIPORTER YFCC-RELATED"/>
    <property type="match status" value="1"/>
</dbReference>
<feature type="transmembrane region" description="Helical" evidence="6">
    <location>
        <begin position="68"/>
        <end position="89"/>
    </location>
</feature>
<gene>
    <name evidence="7" type="primary">yfcC</name>
    <name evidence="7" type="ORF">JR347_11960</name>
</gene>
<keyword evidence="4 6" id="KW-1133">Transmembrane helix</keyword>
<dbReference type="EMBL" id="CP070608">
    <property type="protein sequence ID" value="QSE96323.1"/>
    <property type="molecule type" value="Genomic_DNA"/>
</dbReference>
<dbReference type="InterPro" id="IPR018385">
    <property type="entry name" value="C4_dicarb_anaerob_car-like"/>
</dbReference>
<feature type="transmembrane region" description="Helical" evidence="6">
    <location>
        <begin position="198"/>
        <end position="216"/>
    </location>
</feature>
<keyword evidence="3 6" id="KW-0812">Transmembrane</keyword>
<dbReference type="PANTHER" id="PTHR43652:SF6">
    <property type="entry name" value="ARGININE REPRESSOR"/>
    <property type="match status" value="1"/>
</dbReference>
<feature type="transmembrane region" description="Helical" evidence="6">
    <location>
        <begin position="275"/>
        <end position="294"/>
    </location>
</feature>
<evidence type="ECO:0000256" key="2">
    <source>
        <dbReference type="ARBA" id="ARBA00022475"/>
    </source>
</evidence>
<keyword evidence="2" id="KW-1003">Cell membrane</keyword>
<evidence type="ECO:0000256" key="6">
    <source>
        <dbReference type="SAM" id="Phobius"/>
    </source>
</evidence>
<comment type="subcellular location">
    <subcellularLocation>
        <location evidence="1">Cell membrane</location>
        <topology evidence="1">Multi-pass membrane protein</topology>
    </subcellularLocation>
</comment>
<dbReference type="AlphaFoldDB" id="A0A974WF55"/>
<feature type="transmembrane region" description="Helical" evidence="6">
    <location>
        <begin position="315"/>
        <end position="335"/>
    </location>
</feature>
<dbReference type="RefSeq" id="WP_205720839.1">
    <property type="nucleotide sequence ID" value="NZ_CP070608.1"/>
</dbReference>
<feature type="transmembrane region" description="Helical" evidence="6">
    <location>
        <begin position="162"/>
        <end position="186"/>
    </location>
</feature>
<evidence type="ECO:0000256" key="3">
    <source>
        <dbReference type="ARBA" id="ARBA00022692"/>
    </source>
</evidence>
<dbReference type="GO" id="GO:0005886">
    <property type="term" value="C:plasma membrane"/>
    <property type="evidence" value="ECO:0007669"/>
    <property type="project" value="UniProtKB-SubCell"/>
</dbReference>
<protein>
    <submittedName>
        <fullName evidence="7">Basic amino acid antiporter YfcC</fullName>
    </submittedName>
</protein>
<feature type="transmembrane region" description="Helical" evidence="6">
    <location>
        <begin position="253"/>
        <end position="269"/>
    </location>
</feature>
<sequence length="461" mass="49913">MKFKLPDTLLLLIAILLVFTLLTWIVPSGEFDREVVNGKELVVADSYKEVASNPAGLFDFILAPIKGFISSAQIITFIFLVAGSFGVINQTGAIEAGLQSVVVASQKNKAYKSLVIPLLMILFSIAGATFGMSEEVLVFILITLPLSFALGYDSVVGVSIPFVGAGAGFAGAFLNPFTVGIAQGIAELAPFSGWEYRLVVWVILTSAAIIFVMIYASKIEKNPEKSPMYDIDKNSKYKNQAQEHITFTNRHRAVIIIFLLGLVALIYGVNAWDWYINEISALFVCMAVVSAIVFRMNSGTAIDSFVKGASEMIKVTFVIAIAKGILIIASDGKIIDTILNAMASSVDGFPNAVSVQLMFGLQTFLNFFLPSGSGQAALTMPIMAPLSDLINVSRQTAVLAFQLGDGLSNLIIPTSGVTMGVLTIANIPYEKWFKWMLPLFIILSILAMLLLIPPVLFFSWN</sequence>
<feature type="transmembrane region" description="Helical" evidence="6">
    <location>
        <begin position="436"/>
        <end position="460"/>
    </location>
</feature>
<organism evidence="7 8">
    <name type="scientific">Fulvivirga lutea</name>
    <dbReference type="NCBI Taxonomy" id="2810512"/>
    <lineage>
        <taxon>Bacteria</taxon>
        <taxon>Pseudomonadati</taxon>
        <taxon>Bacteroidota</taxon>
        <taxon>Cytophagia</taxon>
        <taxon>Cytophagales</taxon>
        <taxon>Fulvivirgaceae</taxon>
        <taxon>Fulvivirga</taxon>
    </lineage>
</organism>
<dbReference type="Proteomes" id="UP000662783">
    <property type="component" value="Chromosome"/>
</dbReference>
<evidence type="ECO:0000256" key="4">
    <source>
        <dbReference type="ARBA" id="ARBA00022989"/>
    </source>
</evidence>
<evidence type="ECO:0000313" key="7">
    <source>
        <dbReference type="EMBL" id="QSE96323.1"/>
    </source>
</evidence>
<keyword evidence="8" id="KW-1185">Reference proteome</keyword>
<evidence type="ECO:0000313" key="8">
    <source>
        <dbReference type="Proteomes" id="UP000662783"/>
    </source>
</evidence>
<evidence type="ECO:0000256" key="5">
    <source>
        <dbReference type="ARBA" id="ARBA00023136"/>
    </source>
</evidence>
<dbReference type="Pfam" id="PF03606">
    <property type="entry name" value="DcuC"/>
    <property type="match status" value="1"/>
</dbReference>
<evidence type="ECO:0000256" key="1">
    <source>
        <dbReference type="ARBA" id="ARBA00004651"/>
    </source>
</evidence>